<comment type="subunit">
    <text evidence="2">Homotrimer.</text>
</comment>
<dbReference type="GO" id="GO:0015288">
    <property type="term" value="F:porin activity"/>
    <property type="evidence" value="ECO:0007669"/>
    <property type="project" value="UniProtKB-KW"/>
</dbReference>
<accession>A0A368XPS6</accession>
<dbReference type="PANTHER" id="PTHR34501:SF9">
    <property type="entry name" value="MAJOR OUTER MEMBRANE PROTEIN P.IA"/>
    <property type="match status" value="1"/>
</dbReference>
<evidence type="ECO:0000256" key="2">
    <source>
        <dbReference type="ARBA" id="ARBA00011233"/>
    </source>
</evidence>
<feature type="domain" description="Porin" evidence="12">
    <location>
        <begin position="21"/>
        <end position="343"/>
    </location>
</feature>
<dbReference type="GO" id="GO:0009279">
    <property type="term" value="C:cell outer membrane"/>
    <property type="evidence" value="ECO:0007669"/>
    <property type="project" value="UniProtKB-SubCell"/>
</dbReference>
<dbReference type="AlphaFoldDB" id="A0A368XPS6"/>
<keyword evidence="10" id="KW-0998">Cell outer membrane</keyword>
<evidence type="ECO:0000256" key="3">
    <source>
        <dbReference type="ARBA" id="ARBA00022448"/>
    </source>
</evidence>
<dbReference type="InterPro" id="IPR023614">
    <property type="entry name" value="Porin_dom_sf"/>
</dbReference>
<evidence type="ECO:0000256" key="6">
    <source>
        <dbReference type="ARBA" id="ARBA00022729"/>
    </source>
</evidence>
<keyword evidence="7" id="KW-0406">Ion transport</keyword>
<dbReference type="Pfam" id="PF13609">
    <property type="entry name" value="Porin_4"/>
    <property type="match status" value="1"/>
</dbReference>
<dbReference type="InterPro" id="IPR033900">
    <property type="entry name" value="Gram_neg_porin_domain"/>
</dbReference>
<evidence type="ECO:0000256" key="1">
    <source>
        <dbReference type="ARBA" id="ARBA00004571"/>
    </source>
</evidence>
<sequence length="368" mass="38685">MPTLAQAPSMQRKLIAPAALATLCALAADCAQAQSSARLYGIVDLSMRRASGLNEFAPSDTSATTMSSGLNNTSRWGIRVQEDLGGGLSAQAQLESGINAKTGAPASSTMYFDRQSWVGLGGPWGLVSLGRQTTLLADAISPIDPLGMRLASFNPAINVAALSQHQLGVGYGASGSATGSYRLNNSIKYNAEFGGLHVRLMHSLGEVPGNSGASDSTGVGLGYKLGRLQLSAAHQRFRNNDDTLGLRGHVLGAAYTLEGGIRLAALYARSQAHTSATTRAALRTLGLGATVPAGAFVDLTLAHYRVARERSARADDGYGRTVAFAEYKLSRRSMVYLEADHTRWQGGFQGAANKKRATGFSAGVRHHF</sequence>
<dbReference type="CDD" id="cd00342">
    <property type="entry name" value="gram_neg_porins"/>
    <property type="match status" value="1"/>
</dbReference>
<reference evidence="13 14" key="1">
    <citation type="submission" date="2018-07" db="EMBL/GenBank/DDBJ databases">
        <title>Genomic Encyclopedia of Type Strains, Phase IV (KMG-IV): sequencing the most valuable type-strain genomes for metagenomic binning, comparative biology and taxonomic classification.</title>
        <authorList>
            <person name="Goeker M."/>
        </authorList>
    </citation>
    <scope>NUCLEOTIDE SEQUENCE [LARGE SCALE GENOMIC DNA]</scope>
    <source>
        <strain evidence="13 14">DSM 21634</strain>
    </source>
</reference>
<dbReference type="RefSeq" id="WP_245965803.1">
    <property type="nucleotide sequence ID" value="NZ_QPJK01000006.1"/>
</dbReference>
<dbReference type="Gene3D" id="2.40.160.10">
    <property type="entry name" value="Porin"/>
    <property type="match status" value="1"/>
</dbReference>
<evidence type="ECO:0000313" key="13">
    <source>
        <dbReference type="EMBL" id="RCW69166.1"/>
    </source>
</evidence>
<keyword evidence="14" id="KW-1185">Reference proteome</keyword>
<dbReference type="GO" id="GO:0046930">
    <property type="term" value="C:pore complex"/>
    <property type="evidence" value="ECO:0007669"/>
    <property type="project" value="UniProtKB-KW"/>
</dbReference>
<dbReference type="SUPFAM" id="SSF56935">
    <property type="entry name" value="Porins"/>
    <property type="match status" value="1"/>
</dbReference>
<evidence type="ECO:0000313" key="14">
    <source>
        <dbReference type="Proteomes" id="UP000252884"/>
    </source>
</evidence>
<evidence type="ECO:0000256" key="7">
    <source>
        <dbReference type="ARBA" id="ARBA00023065"/>
    </source>
</evidence>
<keyword evidence="5" id="KW-0812">Transmembrane</keyword>
<evidence type="ECO:0000256" key="9">
    <source>
        <dbReference type="ARBA" id="ARBA00023136"/>
    </source>
</evidence>
<comment type="subcellular location">
    <subcellularLocation>
        <location evidence="1">Cell outer membrane</location>
        <topology evidence="1">Multi-pass membrane protein</topology>
    </subcellularLocation>
</comment>
<evidence type="ECO:0000256" key="11">
    <source>
        <dbReference type="SAM" id="SignalP"/>
    </source>
</evidence>
<evidence type="ECO:0000256" key="10">
    <source>
        <dbReference type="ARBA" id="ARBA00023237"/>
    </source>
</evidence>
<evidence type="ECO:0000256" key="8">
    <source>
        <dbReference type="ARBA" id="ARBA00023114"/>
    </source>
</evidence>
<keyword evidence="8" id="KW-0626">Porin</keyword>
<dbReference type="Proteomes" id="UP000252884">
    <property type="component" value="Unassembled WGS sequence"/>
</dbReference>
<keyword evidence="9" id="KW-0472">Membrane</keyword>
<feature type="signal peptide" evidence="11">
    <location>
        <begin position="1"/>
        <end position="27"/>
    </location>
</feature>
<gene>
    <name evidence="13" type="ORF">DES41_10637</name>
</gene>
<evidence type="ECO:0000256" key="5">
    <source>
        <dbReference type="ARBA" id="ARBA00022692"/>
    </source>
</evidence>
<dbReference type="InterPro" id="IPR050298">
    <property type="entry name" value="Gram-neg_bact_OMP"/>
</dbReference>
<name>A0A368XPS6_9BURK</name>
<keyword evidence="6 11" id="KW-0732">Signal</keyword>
<evidence type="ECO:0000259" key="12">
    <source>
        <dbReference type="Pfam" id="PF13609"/>
    </source>
</evidence>
<keyword evidence="3" id="KW-0813">Transport</keyword>
<dbReference type="GO" id="GO:0006811">
    <property type="term" value="P:monoatomic ion transport"/>
    <property type="evidence" value="ECO:0007669"/>
    <property type="project" value="UniProtKB-KW"/>
</dbReference>
<keyword evidence="4" id="KW-1134">Transmembrane beta strand</keyword>
<protein>
    <submittedName>
        <fullName evidence="13">Putative porin</fullName>
    </submittedName>
</protein>
<proteinExistence type="predicted"/>
<evidence type="ECO:0000256" key="4">
    <source>
        <dbReference type="ARBA" id="ARBA00022452"/>
    </source>
</evidence>
<dbReference type="PANTHER" id="PTHR34501">
    <property type="entry name" value="PROTEIN YDDL-RELATED"/>
    <property type="match status" value="1"/>
</dbReference>
<feature type="chain" id="PRO_5016579138" evidence="11">
    <location>
        <begin position="28"/>
        <end position="368"/>
    </location>
</feature>
<comment type="caution">
    <text evidence="13">The sequence shown here is derived from an EMBL/GenBank/DDBJ whole genome shotgun (WGS) entry which is preliminary data.</text>
</comment>
<dbReference type="EMBL" id="QPJK01000006">
    <property type="protein sequence ID" value="RCW69166.1"/>
    <property type="molecule type" value="Genomic_DNA"/>
</dbReference>
<organism evidence="13 14">
    <name type="scientific">Pseudorhodoferax soli</name>
    <dbReference type="NCBI Taxonomy" id="545864"/>
    <lineage>
        <taxon>Bacteria</taxon>
        <taxon>Pseudomonadati</taxon>
        <taxon>Pseudomonadota</taxon>
        <taxon>Betaproteobacteria</taxon>
        <taxon>Burkholderiales</taxon>
        <taxon>Comamonadaceae</taxon>
    </lineage>
</organism>